<feature type="signal peptide" evidence="5">
    <location>
        <begin position="1"/>
        <end position="20"/>
    </location>
</feature>
<keyword evidence="2" id="KW-0964">Secreted</keyword>
<comment type="subcellular location">
    <subcellularLocation>
        <location evidence="1">Secreted</location>
    </subcellularLocation>
</comment>
<dbReference type="GO" id="GO:0005576">
    <property type="term" value="C:extracellular region"/>
    <property type="evidence" value="ECO:0007669"/>
    <property type="project" value="UniProtKB-SubCell"/>
</dbReference>
<reference evidence="7 8" key="1">
    <citation type="journal article" date="2014" name="Nat. Genet.">
        <title>Whole-genome sequence of a flatfish provides insights into ZW sex chromosome evolution and adaptation to a benthic lifestyle.</title>
        <authorList>
            <person name="Chen S."/>
            <person name="Zhang G."/>
            <person name="Shao C."/>
            <person name="Huang Q."/>
            <person name="Liu G."/>
            <person name="Zhang P."/>
            <person name="Song W."/>
            <person name="An N."/>
            <person name="Chalopin D."/>
            <person name="Volff J.N."/>
            <person name="Hong Y."/>
            <person name="Li Q."/>
            <person name="Sha Z."/>
            <person name="Zhou H."/>
            <person name="Xie M."/>
            <person name="Yu Q."/>
            <person name="Liu Y."/>
            <person name="Xiang H."/>
            <person name="Wang N."/>
            <person name="Wu K."/>
            <person name="Yang C."/>
            <person name="Zhou Q."/>
            <person name="Liao X."/>
            <person name="Yang L."/>
            <person name="Hu Q."/>
            <person name="Zhang J."/>
            <person name="Meng L."/>
            <person name="Jin L."/>
            <person name="Tian Y."/>
            <person name="Lian J."/>
            <person name="Yang J."/>
            <person name="Miao G."/>
            <person name="Liu S."/>
            <person name="Liang Z."/>
            <person name="Yan F."/>
            <person name="Li Y."/>
            <person name="Sun B."/>
            <person name="Zhang H."/>
            <person name="Zhang J."/>
            <person name="Zhu Y."/>
            <person name="Du M."/>
            <person name="Zhao Y."/>
            <person name="Schartl M."/>
            <person name="Tang Q."/>
            <person name="Wang J."/>
        </authorList>
    </citation>
    <scope>NUCLEOTIDE SEQUENCE</scope>
</reference>
<feature type="coiled-coil region" evidence="4">
    <location>
        <begin position="66"/>
        <end position="114"/>
    </location>
</feature>
<dbReference type="Ensembl" id="ENSCSET00000019232.1">
    <property type="protein sequence ID" value="ENSCSEP00000018999.1"/>
    <property type="gene ID" value="ENSCSEG00000012167.1"/>
</dbReference>
<evidence type="ECO:0000256" key="5">
    <source>
        <dbReference type="SAM" id="SignalP"/>
    </source>
</evidence>
<dbReference type="InterPro" id="IPR008983">
    <property type="entry name" value="Tumour_necrosis_fac-like_dom"/>
</dbReference>
<evidence type="ECO:0000259" key="6">
    <source>
        <dbReference type="PROSITE" id="PS50871"/>
    </source>
</evidence>
<feature type="chain" id="PRO_5018183657" description="C1q domain-containing protein" evidence="5">
    <location>
        <begin position="21"/>
        <end position="248"/>
    </location>
</feature>
<evidence type="ECO:0000256" key="4">
    <source>
        <dbReference type="SAM" id="Coils"/>
    </source>
</evidence>
<dbReference type="InParanoid" id="A0A3P8VXE6"/>
<evidence type="ECO:0000313" key="7">
    <source>
        <dbReference type="Ensembl" id="ENSCSEP00000018999.1"/>
    </source>
</evidence>
<dbReference type="Gene3D" id="2.60.120.40">
    <property type="match status" value="1"/>
</dbReference>
<proteinExistence type="predicted"/>
<dbReference type="OMA" id="VQMESQM"/>
<dbReference type="PANTHER" id="PTHR22923">
    <property type="entry name" value="CEREBELLIN-RELATED"/>
    <property type="match status" value="1"/>
</dbReference>
<dbReference type="SMART" id="SM00110">
    <property type="entry name" value="C1Q"/>
    <property type="match status" value="1"/>
</dbReference>
<reference evidence="7" key="2">
    <citation type="submission" date="2025-08" db="UniProtKB">
        <authorList>
            <consortium name="Ensembl"/>
        </authorList>
    </citation>
    <scope>IDENTIFICATION</scope>
</reference>
<dbReference type="GeneTree" id="ENSGT00940000163520"/>
<feature type="domain" description="C1q" evidence="6">
    <location>
        <begin position="112"/>
        <end position="248"/>
    </location>
</feature>
<dbReference type="PROSITE" id="PS50871">
    <property type="entry name" value="C1Q"/>
    <property type="match status" value="1"/>
</dbReference>
<dbReference type="PANTHER" id="PTHR22923:SF102">
    <property type="entry name" value="CEREBELLIN 13-RELATED"/>
    <property type="match status" value="1"/>
</dbReference>
<evidence type="ECO:0000256" key="1">
    <source>
        <dbReference type="ARBA" id="ARBA00004613"/>
    </source>
</evidence>
<organism evidence="7 8">
    <name type="scientific">Cynoglossus semilaevis</name>
    <name type="common">Tongue sole</name>
    <dbReference type="NCBI Taxonomy" id="244447"/>
    <lineage>
        <taxon>Eukaryota</taxon>
        <taxon>Metazoa</taxon>
        <taxon>Chordata</taxon>
        <taxon>Craniata</taxon>
        <taxon>Vertebrata</taxon>
        <taxon>Euteleostomi</taxon>
        <taxon>Actinopterygii</taxon>
        <taxon>Neopterygii</taxon>
        <taxon>Teleostei</taxon>
        <taxon>Neoteleostei</taxon>
        <taxon>Acanthomorphata</taxon>
        <taxon>Carangaria</taxon>
        <taxon>Pleuronectiformes</taxon>
        <taxon>Pleuronectoidei</taxon>
        <taxon>Cynoglossidae</taxon>
        <taxon>Cynoglossinae</taxon>
        <taxon>Cynoglossus</taxon>
    </lineage>
</organism>
<dbReference type="InterPro" id="IPR001073">
    <property type="entry name" value="C1q_dom"/>
</dbReference>
<dbReference type="Pfam" id="PF00386">
    <property type="entry name" value="C1q"/>
    <property type="match status" value="1"/>
</dbReference>
<keyword evidence="8" id="KW-1185">Reference proteome</keyword>
<reference evidence="7" key="3">
    <citation type="submission" date="2025-09" db="UniProtKB">
        <authorList>
            <consortium name="Ensembl"/>
        </authorList>
    </citation>
    <scope>IDENTIFICATION</scope>
</reference>
<evidence type="ECO:0000256" key="2">
    <source>
        <dbReference type="ARBA" id="ARBA00022525"/>
    </source>
</evidence>
<evidence type="ECO:0000256" key="3">
    <source>
        <dbReference type="ARBA" id="ARBA00022729"/>
    </source>
</evidence>
<evidence type="ECO:0000313" key="8">
    <source>
        <dbReference type="Proteomes" id="UP000265120"/>
    </source>
</evidence>
<dbReference type="Proteomes" id="UP000265120">
    <property type="component" value="Chromosome 1"/>
</dbReference>
<name>A0A3P8VXE6_CYNSE</name>
<dbReference type="SUPFAM" id="SSF49842">
    <property type="entry name" value="TNF-like"/>
    <property type="match status" value="1"/>
</dbReference>
<sequence>MRSDALILLFCLSLGFLCDAYVLQQGDNVSETKSSLELPVLWDELQGLTELVLSLRAEAVERRQLLRTLESRLRDREEEAEHLSQQRAELSQQRVEMNQLLSDLRKTLEEQKGDLKVAFSAALTDSGSVGPFDQETTLIFSKVFSAVGGAYNPTEGVFTAPVRGIYFFSFTAADFLKGYMGLYLYKNNQPIIFNLNLNDHGGYASTSSNMALQLEEGDRVHLTLPASYRLYDDSRNFSIFSGFLLFTL</sequence>
<protein>
    <recommendedName>
        <fullName evidence="6">C1q domain-containing protein</fullName>
    </recommendedName>
</protein>
<dbReference type="InterPro" id="IPR050822">
    <property type="entry name" value="Cerebellin_Synaptic_Org"/>
</dbReference>
<dbReference type="PRINTS" id="PR00007">
    <property type="entry name" value="COMPLEMNTC1Q"/>
</dbReference>
<keyword evidence="3 5" id="KW-0732">Signal</keyword>
<keyword evidence="4" id="KW-0175">Coiled coil</keyword>
<accession>A0A3P8VXE6</accession>
<dbReference type="AlphaFoldDB" id="A0A3P8VXE6"/>